<evidence type="ECO:0000313" key="2">
    <source>
        <dbReference type="Proteomes" id="UP000323597"/>
    </source>
</evidence>
<sequence>MQILGDDGDWTKNDFWTAVKFLRHAFRSNEILQVGKMFEVVQVDKDEKTCTKCVDLKCNSPKDSGCFEASTMTFSSEDQVLLVVKETPVVNASIYVASPGSVTKDANSGSTIIQASTNTPDQFLFHPMSSTLVYY</sequence>
<name>A0A5D2RZX3_GOSMU</name>
<protein>
    <submittedName>
        <fullName evidence="1">Uncharacterized protein</fullName>
    </submittedName>
</protein>
<dbReference type="Proteomes" id="UP000323597">
    <property type="component" value="Chromosome D13"/>
</dbReference>
<keyword evidence="2" id="KW-1185">Reference proteome</keyword>
<reference evidence="1 2" key="1">
    <citation type="submission" date="2019-07" db="EMBL/GenBank/DDBJ databases">
        <title>WGS assembly of Gossypium mustelinum.</title>
        <authorList>
            <person name="Chen Z.J."/>
            <person name="Sreedasyam A."/>
            <person name="Ando A."/>
            <person name="Song Q."/>
            <person name="De L."/>
            <person name="Hulse-Kemp A."/>
            <person name="Ding M."/>
            <person name="Ye W."/>
            <person name="Kirkbride R."/>
            <person name="Jenkins J."/>
            <person name="Plott C."/>
            <person name="Lovell J."/>
            <person name="Lin Y.-M."/>
            <person name="Vaughn R."/>
            <person name="Liu B."/>
            <person name="Li W."/>
            <person name="Simpson S."/>
            <person name="Scheffler B."/>
            <person name="Saski C."/>
            <person name="Grover C."/>
            <person name="Hu G."/>
            <person name="Conover J."/>
            <person name="Carlson J."/>
            <person name="Shu S."/>
            <person name="Boston L."/>
            <person name="Williams M."/>
            <person name="Peterson D."/>
            <person name="Mcgee K."/>
            <person name="Jones D."/>
            <person name="Wendel J."/>
            <person name="Stelly D."/>
            <person name="Grimwood J."/>
            <person name="Schmutz J."/>
        </authorList>
    </citation>
    <scope>NUCLEOTIDE SEQUENCE [LARGE SCALE GENOMIC DNA]</scope>
    <source>
        <strain evidence="1">1408120.09</strain>
    </source>
</reference>
<accession>A0A5D2RZX3</accession>
<proteinExistence type="predicted"/>
<organism evidence="1 2">
    <name type="scientific">Gossypium mustelinum</name>
    <name type="common">Cotton</name>
    <name type="synonym">Gossypium caicoense</name>
    <dbReference type="NCBI Taxonomy" id="34275"/>
    <lineage>
        <taxon>Eukaryota</taxon>
        <taxon>Viridiplantae</taxon>
        <taxon>Streptophyta</taxon>
        <taxon>Embryophyta</taxon>
        <taxon>Tracheophyta</taxon>
        <taxon>Spermatophyta</taxon>
        <taxon>Magnoliopsida</taxon>
        <taxon>eudicotyledons</taxon>
        <taxon>Gunneridae</taxon>
        <taxon>Pentapetalae</taxon>
        <taxon>rosids</taxon>
        <taxon>malvids</taxon>
        <taxon>Malvales</taxon>
        <taxon>Malvaceae</taxon>
        <taxon>Malvoideae</taxon>
        <taxon>Gossypium</taxon>
    </lineage>
</organism>
<dbReference type="AlphaFoldDB" id="A0A5D2RZX3"/>
<evidence type="ECO:0000313" key="1">
    <source>
        <dbReference type="EMBL" id="TYI46467.1"/>
    </source>
</evidence>
<gene>
    <name evidence="1" type="ORF">E1A91_D13G109000v1</name>
</gene>
<dbReference type="EMBL" id="CM017661">
    <property type="protein sequence ID" value="TYI46467.1"/>
    <property type="molecule type" value="Genomic_DNA"/>
</dbReference>